<dbReference type="InterPro" id="IPR013901">
    <property type="entry name" value="Anthrone_oxy"/>
</dbReference>
<keyword evidence="1" id="KW-0812">Transmembrane</keyword>
<organism evidence="2 3">
    <name type="scientific">Nonomuraea rubra</name>
    <dbReference type="NCBI Taxonomy" id="46180"/>
    <lineage>
        <taxon>Bacteria</taxon>
        <taxon>Bacillati</taxon>
        <taxon>Actinomycetota</taxon>
        <taxon>Actinomycetes</taxon>
        <taxon>Streptosporangiales</taxon>
        <taxon>Streptosporangiaceae</taxon>
        <taxon>Nonomuraea</taxon>
    </lineage>
</organism>
<keyword evidence="3" id="KW-1185">Reference proteome</keyword>
<feature type="transmembrane region" description="Helical" evidence="1">
    <location>
        <begin position="54"/>
        <end position="73"/>
    </location>
</feature>
<gene>
    <name evidence="2" type="ORF">HD593_010305</name>
</gene>
<keyword evidence="1" id="KW-1133">Transmembrane helix</keyword>
<evidence type="ECO:0000313" key="3">
    <source>
        <dbReference type="Proteomes" id="UP000565579"/>
    </source>
</evidence>
<protein>
    <submittedName>
        <fullName evidence="2">Putative membrane protein</fullName>
    </submittedName>
</protein>
<comment type="caution">
    <text evidence="2">The sequence shown here is derived from an EMBL/GenBank/DDBJ whole genome shotgun (WGS) entry which is preliminary data.</text>
</comment>
<keyword evidence="1" id="KW-0472">Membrane</keyword>
<feature type="transmembrane region" description="Helical" evidence="1">
    <location>
        <begin position="80"/>
        <end position="103"/>
    </location>
</feature>
<dbReference type="RefSeq" id="WP_185110091.1">
    <property type="nucleotide sequence ID" value="NZ_BAAAXY010000006.1"/>
</dbReference>
<feature type="transmembrane region" description="Helical" evidence="1">
    <location>
        <begin position="134"/>
        <end position="153"/>
    </location>
</feature>
<name>A0A7X0U5G5_9ACTN</name>
<proteinExistence type="predicted"/>
<dbReference type="EMBL" id="JACHMI010000001">
    <property type="protein sequence ID" value="MBB6555510.1"/>
    <property type="molecule type" value="Genomic_DNA"/>
</dbReference>
<evidence type="ECO:0000256" key="1">
    <source>
        <dbReference type="SAM" id="Phobius"/>
    </source>
</evidence>
<dbReference type="Proteomes" id="UP000565579">
    <property type="component" value="Unassembled WGS sequence"/>
</dbReference>
<reference evidence="2 3" key="1">
    <citation type="submission" date="2020-08" db="EMBL/GenBank/DDBJ databases">
        <title>Sequencing the genomes of 1000 actinobacteria strains.</title>
        <authorList>
            <person name="Klenk H.-P."/>
        </authorList>
    </citation>
    <scope>NUCLEOTIDE SEQUENCE [LARGE SCALE GENOMIC DNA]</scope>
    <source>
        <strain evidence="2 3">DSM 43768</strain>
    </source>
</reference>
<dbReference type="AlphaFoldDB" id="A0A7X0U5G5"/>
<dbReference type="Pfam" id="PF08592">
    <property type="entry name" value="Anthrone_oxy"/>
    <property type="match status" value="1"/>
</dbReference>
<evidence type="ECO:0000313" key="2">
    <source>
        <dbReference type="EMBL" id="MBB6555510.1"/>
    </source>
</evidence>
<accession>A0A7X0U5G5</accession>
<sequence length="158" mass="17017">MVSLALTVLRAAGLALVGLYAGGVLFVVIAPSVARLPGPAYVRYWQALNADHGRTMPPLLLTTVAILLVAAVISWRHGRLVFVLGAAAVILVVLTIVLTVAALEPLNQLANTWDPDRLPAGWDESRERWSRLHLVRTALALAAFACLITAQFLDRSHP</sequence>
<feature type="transmembrane region" description="Helical" evidence="1">
    <location>
        <begin position="12"/>
        <end position="34"/>
    </location>
</feature>